<keyword evidence="2" id="KW-0732">Signal</keyword>
<evidence type="ECO:0008006" key="5">
    <source>
        <dbReference type="Google" id="ProtNLM"/>
    </source>
</evidence>
<comment type="caution">
    <text evidence="3">The sequence shown here is derived from an EMBL/GenBank/DDBJ whole genome shotgun (WGS) entry which is preliminary data.</text>
</comment>
<keyword evidence="1" id="KW-0812">Transmembrane</keyword>
<keyword evidence="1" id="KW-1133">Transmembrane helix</keyword>
<dbReference type="Proteomes" id="UP000783686">
    <property type="component" value="Unassembled WGS sequence"/>
</dbReference>
<evidence type="ECO:0000256" key="1">
    <source>
        <dbReference type="SAM" id="Phobius"/>
    </source>
</evidence>
<evidence type="ECO:0000256" key="2">
    <source>
        <dbReference type="SAM" id="SignalP"/>
    </source>
</evidence>
<gene>
    <name evidence="3" type="ORF">BOKJ2_LOCUS4730</name>
</gene>
<dbReference type="EMBL" id="CAJFDH010000002">
    <property type="protein sequence ID" value="CAD5212929.1"/>
    <property type="molecule type" value="Genomic_DNA"/>
</dbReference>
<protein>
    <recommendedName>
        <fullName evidence="5">Protein sleepless</fullName>
    </recommendedName>
</protein>
<dbReference type="Proteomes" id="UP000614601">
    <property type="component" value="Unassembled WGS sequence"/>
</dbReference>
<keyword evidence="4" id="KW-1185">Reference proteome</keyword>
<feature type="transmembrane region" description="Helical" evidence="1">
    <location>
        <begin position="121"/>
        <end position="137"/>
    </location>
</feature>
<organism evidence="3 4">
    <name type="scientific">Bursaphelenchus okinawaensis</name>
    <dbReference type="NCBI Taxonomy" id="465554"/>
    <lineage>
        <taxon>Eukaryota</taxon>
        <taxon>Metazoa</taxon>
        <taxon>Ecdysozoa</taxon>
        <taxon>Nematoda</taxon>
        <taxon>Chromadorea</taxon>
        <taxon>Rhabditida</taxon>
        <taxon>Tylenchina</taxon>
        <taxon>Tylenchomorpha</taxon>
        <taxon>Aphelenchoidea</taxon>
        <taxon>Aphelenchoididae</taxon>
        <taxon>Bursaphelenchus</taxon>
    </lineage>
</organism>
<evidence type="ECO:0000313" key="4">
    <source>
        <dbReference type="Proteomes" id="UP000614601"/>
    </source>
</evidence>
<dbReference type="AlphaFoldDB" id="A0A811KCH2"/>
<proteinExistence type="predicted"/>
<reference evidence="3" key="1">
    <citation type="submission" date="2020-09" db="EMBL/GenBank/DDBJ databases">
        <authorList>
            <person name="Kikuchi T."/>
        </authorList>
    </citation>
    <scope>NUCLEOTIDE SEQUENCE</scope>
    <source>
        <strain evidence="3">SH1</strain>
    </source>
</reference>
<accession>A0A811KCH2</accession>
<keyword evidence="1" id="KW-0472">Membrane</keyword>
<evidence type="ECO:0000313" key="3">
    <source>
        <dbReference type="EMBL" id="CAD5212929.1"/>
    </source>
</evidence>
<sequence>MFRGLIVVYLVACPVVHTVLCYDCSARKTELGIINEACFNDLGKVEDKLKRTCGATTKCFMGEGLGCKKKDIKTPLPGTAYECITEGDLSNKQTNVHEAQEAGFFEKLKNKIVGKAASSNYASFSLLIVIYVVFKLIN</sequence>
<feature type="chain" id="PRO_5036408297" description="Protein sleepless" evidence="2">
    <location>
        <begin position="22"/>
        <end position="138"/>
    </location>
</feature>
<dbReference type="EMBL" id="CAJFCW020000002">
    <property type="protein sequence ID" value="CAG9098237.1"/>
    <property type="molecule type" value="Genomic_DNA"/>
</dbReference>
<name>A0A811KCH2_9BILA</name>
<feature type="signal peptide" evidence="2">
    <location>
        <begin position="1"/>
        <end position="21"/>
    </location>
</feature>